<evidence type="ECO:0000256" key="1">
    <source>
        <dbReference type="SAM" id="MobiDB-lite"/>
    </source>
</evidence>
<accession>A0A919QAN0</accession>
<dbReference type="EMBL" id="BOOA01000025">
    <property type="protein sequence ID" value="GIH25148.1"/>
    <property type="molecule type" value="Genomic_DNA"/>
</dbReference>
<evidence type="ECO:0000313" key="2">
    <source>
        <dbReference type="EMBL" id="GIH25148.1"/>
    </source>
</evidence>
<evidence type="ECO:0008006" key="4">
    <source>
        <dbReference type="Google" id="ProtNLM"/>
    </source>
</evidence>
<feature type="compositionally biased region" description="Low complexity" evidence="1">
    <location>
        <begin position="1"/>
        <end position="13"/>
    </location>
</feature>
<proteinExistence type="predicted"/>
<organism evidence="2 3">
    <name type="scientific">Acrocarpospora phusangensis</name>
    <dbReference type="NCBI Taxonomy" id="1070424"/>
    <lineage>
        <taxon>Bacteria</taxon>
        <taxon>Bacillati</taxon>
        <taxon>Actinomycetota</taxon>
        <taxon>Actinomycetes</taxon>
        <taxon>Streptosporangiales</taxon>
        <taxon>Streptosporangiaceae</taxon>
        <taxon>Acrocarpospora</taxon>
    </lineage>
</organism>
<feature type="region of interest" description="Disordered" evidence="1">
    <location>
        <begin position="1"/>
        <end position="21"/>
    </location>
</feature>
<evidence type="ECO:0000313" key="3">
    <source>
        <dbReference type="Proteomes" id="UP000640052"/>
    </source>
</evidence>
<gene>
    <name evidence="2" type="ORF">Aph01nite_34580</name>
</gene>
<protein>
    <recommendedName>
        <fullName evidence="4">Helix-turn-helix domain-containing protein</fullName>
    </recommendedName>
</protein>
<dbReference type="Proteomes" id="UP000640052">
    <property type="component" value="Unassembled WGS sequence"/>
</dbReference>
<dbReference type="RefSeq" id="WP_204041875.1">
    <property type="nucleotide sequence ID" value="NZ_BOOA01000025.1"/>
</dbReference>
<comment type="caution">
    <text evidence="2">The sequence shown here is derived from an EMBL/GenBank/DDBJ whole genome shotgun (WGS) entry which is preliminary data.</text>
</comment>
<name>A0A919QAN0_9ACTN</name>
<keyword evidence="3" id="KW-1185">Reference proteome</keyword>
<dbReference type="AlphaFoldDB" id="A0A919QAN0"/>
<reference evidence="2" key="1">
    <citation type="submission" date="2021-01" db="EMBL/GenBank/DDBJ databases">
        <title>Whole genome shotgun sequence of Acrocarpospora phusangensis NBRC 108782.</title>
        <authorList>
            <person name="Komaki H."/>
            <person name="Tamura T."/>
        </authorList>
    </citation>
    <scope>NUCLEOTIDE SEQUENCE</scope>
    <source>
        <strain evidence="2">NBRC 108782</strain>
    </source>
</reference>
<sequence length="92" mass="10768">MKTTQAQAAIQPPADRRATRVARPADDRLLLLPEIAKYIRREEETIRWWRKTRYKDAPPVWKQAGRIVAWKSEIDAWLDAQRDADLENANAE</sequence>